<sequence>MLVSAVGLRGLAEEREQPGDPRDEDDGTPEPRPHEVTNGSSILIGM</sequence>
<dbReference type="EMBL" id="BOPF01000002">
    <property type="protein sequence ID" value="GIJ43823.1"/>
    <property type="molecule type" value="Genomic_DNA"/>
</dbReference>
<keyword evidence="3" id="KW-1185">Reference proteome</keyword>
<gene>
    <name evidence="2" type="ORF">Val02_07090</name>
</gene>
<evidence type="ECO:0000313" key="2">
    <source>
        <dbReference type="EMBL" id="GIJ43823.1"/>
    </source>
</evidence>
<name>A0A8J3YH00_9ACTN</name>
<dbReference type="AlphaFoldDB" id="A0A8J3YH00"/>
<reference evidence="2" key="1">
    <citation type="submission" date="2021-01" db="EMBL/GenBank/DDBJ databases">
        <title>Whole genome shotgun sequence of Virgisporangium aliadipatigenens NBRC 105644.</title>
        <authorList>
            <person name="Komaki H."/>
            <person name="Tamura T."/>
        </authorList>
    </citation>
    <scope>NUCLEOTIDE SEQUENCE</scope>
    <source>
        <strain evidence="2">NBRC 105644</strain>
    </source>
</reference>
<protein>
    <submittedName>
        <fullName evidence="2">Uncharacterized protein</fullName>
    </submittedName>
</protein>
<evidence type="ECO:0000256" key="1">
    <source>
        <dbReference type="SAM" id="MobiDB-lite"/>
    </source>
</evidence>
<comment type="caution">
    <text evidence="2">The sequence shown here is derived from an EMBL/GenBank/DDBJ whole genome shotgun (WGS) entry which is preliminary data.</text>
</comment>
<feature type="compositionally biased region" description="Polar residues" evidence="1">
    <location>
        <begin position="37"/>
        <end position="46"/>
    </location>
</feature>
<evidence type="ECO:0000313" key="3">
    <source>
        <dbReference type="Proteomes" id="UP000619260"/>
    </source>
</evidence>
<proteinExistence type="predicted"/>
<organism evidence="2 3">
    <name type="scientific">Virgisporangium aliadipatigenens</name>
    <dbReference type="NCBI Taxonomy" id="741659"/>
    <lineage>
        <taxon>Bacteria</taxon>
        <taxon>Bacillati</taxon>
        <taxon>Actinomycetota</taxon>
        <taxon>Actinomycetes</taxon>
        <taxon>Micromonosporales</taxon>
        <taxon>Micromonosporaceae</taxon>
        <taxon>Virgisporangium</taxon>
    </lineage>
</organism>
<feature type="region of interest" description="Disordered" evidence="1">
    <location>
        <begin position="1"/>
        <end position="46"/>
    </location>
</feature>
<feature type="compositionally biased region" description="Basic and acidic residues" evidence="1">
    <location>
        <begin position="11"/>
        <end position="21"/>
    </location>
</feature>
<accession>A0A8J3YH00</accession>
<dbReference type="Proteomes" id="UP000619260">
    <property type="component" value="Unassembled WGS sequence"/>
</dbReference>